<evidence type="ECO:0000313" key="3">
    <source>
        <dbReference type="WBParaSite" id="nRc.2.0.1.t06972-RA"/>
    </source>
</evidence>
<keyword evidence="2" id="KW-1185">Reference proteome</keyword>
<organism evidence="2 3">
    <name type="scientific">Romanomermis culicivorax</name>
    <name type="common">Nematode worm</name>
    <dbReference type="NCBI Taxonomy" id="13658"/>
    <lineage>
        <taxon>Eukaryota</taxon>
        <taxon>Metazoa</taxon>
        <taxon>Ecdysozoa</taxon>
        <taxon>Nematoda</taxon>
        <taxon>Enoplea</taxon>
        <taxon>Dorylaimia</taxon>
        <taxon>Mermithida</taxon>
        <taxon>Mermithoidea</taxon>
        <taxon>Mermithidae</taxon>
        <taxon>Romanomermis</taxon>
    </lineage>
</organism>
<protein>
    <submittedName>
        <fullName evidence="3">Uncharacterized protein</fullName>
    </submittedName>
</protein>
<evidence type="ECO:0000313" key="2">
    <source>
        <dbReference type="Proteomes" id="UP000887565"/>
    </source>
</evidence>
<dbReference type="Proteomes" id="UP000887565">
    <property type="component" value="Unplaced"/>
</dbReference>
<feature type="signal peptide" evidence="1">
    <location>
        <begin position="1"/>
        <end position="19"/>
    </location>
</feature>
<keyword evidence="1" id="KW-0732">Signal</keyword>
<accession>A0A915I0E7</accession>
<sequence>MLRTSILLFFVAFTVSTFADEEAPAAVHGPADNNRLKRHHGGHHGGFHGHHNHHGGHWWGMNPFPWSRPVIAPLASPILGAQPALAANPLAFPASMYDYGRRCCLRQFVGCPSPLCSSFAAQYFDESRQCCYRRFSSCNYPLCAPSVAVKIYDFGRDCCRRRAVGCHRPLCSVDAYSYYDEYRRCCYKRVAGCFHRPLCGATALPFYDIGNDCCYRRISGCHRPLCGRRHHRHRHHRHQNVRAKRHACSVAWGCNGHDDDYYSMGSSSSSRSRKSSSQDDFWESTEILALARVRNATRQEVIQSAVVTIDQENSES</sequence>
<dbReference type="AlphaFoldDB" id="A0A915I0E7"/>
<name>A0A915I0E7_ROMCU</name>
<feature type="chain" id="PRO_5037253885" evidence="1">
    <location>
        <begin position="20"/>
        <end position="316"/>
    </location>
</feature>
<proteinExistence type="predicted"/>
<dbReference type="WBParaSite" id="nRc.2.0.1.t06972-RA">
    <property type="protein sequence ID" value="nRc.2.0.1.t06972-RA"/>
    <property type="gene ID" value="nRc.2.0.1.g06972"/>
</dbReference>
<evidence type="ECO:0000256" key="1">
    <source>
        <dbReference type="SAM" id="SignalP"/>
    </source>
</evidence>
<reference evidence="3" key="1">
    <citation type="submission" date="2022-11" db="UniProtKB">
        <authorList>
            <consortium name="WormBaseParasite"/>
        </authorList>
    </citation>
    <scope>IDENTIFICATION</scope>
</reference>